<dbReference type="AlphaFoldDB" id="A0A6S7JRX3"/>
<dbReference type="Proteomes" id="UP001152795">
    <property type="component" value="Unassembled WGS sequence"/>
</dbReference>
<dbReference type="Gene3D" id="3.30.530.20">
    <property type="match status" value="1"/>
</dbReference>
<gene>
    <name evidence="1" type="ORF">PACLA_8A040741</name>
</gene>
<dbReference type="EMBL" id="CACRXK020019578">
    <property type="protein sequence ID" value="CAB4033818.1"/>
    <property type="molecule type" value="Genomic_DNA"/>
</dbReference>
<name>A0A6S7JRX3_PARCT</name>
<accession>A0A6S7JRX3</accession>
<reference evidence="1" key="1">
    <citation type="submission" date="2020-04" db="EMBL/GenBank/DDBJ databases">
        <authorList>
            <person name="Alioto T."/>
            <person name="Alioto T."/>
            <person name="Gomez Garrido J."/>
        </authorList>
    </citation>
    <scope>NUCLEOTIDE SEQUENCE</scope>
    <source>
        <strain evidence="1">A484AB</strain>
    </source>
</reference>
<dbReference type="PROSITE" id="PS50848">
    <property type="entry name" value="START"/>
    <property type="match status" value="1"/>
</dbReference>
<proteinExistence type="predicted"/>
<feature type="non-terminal residue" evidence="1">
    <location>
        <position position="1"/>
    </location>
</feature>
<evidence type="ECO:0000313" key="2">
    <source>
        <dbReference type="Proteomes" id="UP001152795"/>
    </source>
</evidence>
<protein>
    <submittedName>
        <fullName evidence="1">Uncharacterized protein LOC113681404</fullName>
    </submittedName>
</protein>
<dbReference type="InterPro" id="IPR023393">
    <property type="entry name" value="START-like_dom_sf"/>
</dbReference>
<organism evidence="1 2">
    <name type="scientific">Paramuricea clavata</name>
    <name type="common">Red gorgonian</name>
    <name type="synonym">Violescent sea-whip</name>
    <dbReference type="NCBI Taxonomy" id="317549"/>
    <lineage>
        <taxon>Eukaryota</taxon>
        <taxon>Metazoa</taxon>
        <taxon>Cnidaria</taxon>
        <taxon>Anthozoa</taxon>
        <taxon>Octocorallia</taxon>
        <taxon>Malacalcyonacea</taxon>
        <taxon>Plexauridae</taxon>
        <taxon>Paramuricea</taxon>
    </lineage>
</organism>
<dbReference type="OrthoDB" id="5947574at2759"/>
<dbReference type="GO" id="GO:0008289">
    <property type="term" value="F:lipid binding"/>
    <property type="evidence" value="ECO:0007669"/>
    <property type="project" value="InterPro"/>
</dbReference>
<dbReference type="Pfam" id="PF01852">
    <property type="entry name" value="START"/>
    <property type="match status" value="1"/>
</dbReference>
<evidence type="ECO:0000313" key="1">
    <source>
        <dbReference type="EMBL" id="CAB4033818.1"/>
    </source>
</evidence>
<dbReference type="InterPro" id="IPR002913">
    <property type="entry name" value="START_lipid-bd_dom"/>
</dbReference>
<sequence>FKSKSEMSGNKTVDYAKSFSCENVLAQAKWYHDDLQKGGWREIQKLENKTSWIKTFPNEEIPTKVLLKFHLPLSVQQFIEISNPKNMELRCKWDKGFVDNEVLEEYPDGGEYLIYNRVELAWPLTDRDLVLFTTAGIEVEWYGKQAYLLPYINASHRSKPANVGPYIRMTNGGQFIIATADENDPDQACTIFGLSHNLYNGYLPSRHMEWLLSRAVPKNLGNFYDSLVEGHKLFFADKE</sequence>
<dbReference type="SUPFAM" id="SSF55961">
    <property type="entry name" value="Bet v1-like"/>
    <property type="match status" value="1"/>
</dbReference>
<comment type="caution">
    <text evidence="1">The sequence shown here is derived from an EMBL/GenBank/DDBJ whole genome shotgun (WGS) entry which is preliminary data.</text>
</comment>
<keyword evidence="2" id="KW-1185">Reference proteome</keyword>